<organism evidence="2 3">
    <name type="scientific">Panicum virgatum</name>
    <name type="common">Blackwell switchgrass</name>
    <dbReference type="NCBI Taxonomy" id="38727"/>
    <lineage>
        <taxon>Eukaryota</taxon>
        <taxon>Viridiplantae</taxon>
        <taxon>Streptophyta</taxon>
        <taxon>Embryophyta</taxon>
        <taxon>Tracheophyta</taxon>
        <taxon>Spermatophyta</taxon>
        <taxon>Magnoliopsida</taxon>
        <taxon>Liliopsida</taxon>
        <taxon>Poales</taxon>
        <taxon>Poaceae</taxon>
        <taxon>PACMAD clade</taxon>
        <taxon>Panicoideae</taxon>
        <taxon>Panicodae</taxon>
        <taxon>Paniceae</taxon>
        <taxon>Panicinae</taxon>
        <taxon>Panicum</taxon>
        <taxon>Panicum sect. Hiantes</taxon>
    </lineage>
</organism>
<evidence type="ECO:0000313" key="3">
    <source>
        <dbReference type="Proteomes" id="UP000823388"/>
    </source>
</evidence>
<feature type="region of interest" description="Disordered" evidence="1">
    <location>
        <begin position="41"/>
        <end position="66"/>
    </location>
</feature>
<dbReference type="AlphaFoldDB" id="A0A8T0X7T0"/>
<comment type="caution">
    <text evidence="2">The sequence shown here is derived from an EMBL/GenBank/DDBJ whole genome shotgun (WGS) entry which is preliminary data.</text>
</comment>
<reference evidence="2" key="1">
    <citation type="submission" date="2020-05" db="EMBL/GenBank/DDBJ databases">
        <title>WGS assembly of Panicum virgatum.</title>
        <authorList>
            <person name="Lovell J.T."/>
            <person name="Jenkins J."/>
            <person name="Shu S."/>
            <person name="Juenger T.E."/>
            <person name="Schmutz J."/>
        </authorList>
    </citation>
    <scope>NUCLEOTIDE SEQUENCE</scope>
    <source>
        <strain evidence="2">AP13</strain>
    </source>
</reference>
<dbReference type="EMBL" id="CM029037">
    <property type="protein sequence ID" value="KAG2655485.1"/>
    <property type="molecule type" value="Genomic_DNA"/>
</dbReference>
<accession>A0A8T0X7T0</accession>
<name>A0A8T0X7T0_PANVG</name>
<sequence length="143" mass="16864">MVKEKPIYEFFKRKRDDPIVDQEEPPVPSLLIEMEQIQDEEQPSIPNIRNQQINQTQGEKKRKIKPDQANLQLPSAKLLEETDDHITHVQVTICKAGRWSIASKTSLQTCMISFFMCYISKYHNLALSFIQYCHLPFFYFFLP</sequence>
<dbReference type="Proteomes" id="UP000823388">
    <property type="component" value="Chromosome 1K"/>
</dbReference>
<keyword evidence="3" id="KW-1185">Reference proteome</keyword>
<evidence type="ECO:0000313" key="2">
    <source>
        <dbReference type="EMBL" id="KAG2655485.1"/>
    </source>
</evidence>
<evidence type="ECO:0000256" key="1">
    <source>
        <dbReference type="SAM" id="MobiDB-lite"/>
    </source>
</evidence>
<protein>
    <submittedName>
        <fullName evidence="2">Uncharacterized protein</fullName>
    </submittedName>
</protein>
<gene>
    <name evidence="2" type="ORF">PVAP13_1KG020100</name>
</gene>
<proteinExistence type="predicted"/>
<feature type="compositionally biased region" description="Polar residues" evidence="1">
    <location>
        <begin position="44"/>
        <end position="57"/>
    </location>
</feature>